<organism evidence="2 3">
    <name type="scientific">Rheinheimera mesophila</name>
    <dbReference type="NCBI Taxonomy" id="1547515"/>
    <lineage>
        <taxon>Bacteria</taxon>
        <taxon>Pseudomonadati</taxon>
        <taxon>Pseudomonadota</taxon>
        <taxon>Gammaproteobacteria</taxon>
        <taxon>Chromatiales</taxon>
        <taxon>Chromatiaceae</taxon>
        <taxon>Rheinheimera</taxon>
    </lineage>
</organism>
<accession>A0A3P3QB62</accession>
<dbReference type="PROSITE" id="PS51257">
    <property type="entry name" value="PROKAR_LIPOPROTEIN"/>
    <property type="match status" value="1"/>
</dbReference>
<sequence>MHFSIRVSDGVLPTGGVTVGCCQLQIPGFIVVTKRGTQGRLGADLNVFSSWFYSRRQLFMLKFFQLPCLLFSGTLLAASGWSVSDFALLSQQAKAELAGRPAFRGSAVLMQGKTMLWQYQQGAASQGEPFTAHTAFFVGSVSKTLTAILVMQQVQAGVLDLQAPVKRYLPELKQPWAASVRLADLLSHGSGLVDISTQQDYSQFRYHNLNFQLLGQILTAVTQRPYAELADQVLQQCQMTQAGFADKAADATGGWHEEQGQLKAISGFMPVEAEPSGGLIASAAEVALLPWCMQQQLSKTSVQQMTTAQLRRQHRWGQVYYGYGVQVAETTAGPEWSHGGYIPGYVSVFNHFPEQQLTLVVLENQSLDPADFARAAYYHDSLRETLIKILSQNPKG</sequence>
<dbReference type="Proteomes" id="UP000276260">
    <property type="component" value="Unassembled WGS sequence"/>
</dbReference>
<evidence type="ECO:0000313" key="3">
    <source>
        <dbReference type="Proteomes" id="UP000276260"/>
    </source>
</evidence>
<dbReference type="EMBL" id="RRCF01000008">
    <property type="protein sequence ID" value="RRJ18452.1"/>
    <property type="molecule type" value="Genomic_DNA"/>
</dbReference>
<evidence type="ECO:0000313" key="2">
    <source>
        <dbReference type="EMBL" id="RRJ18452.1"/>
    </source>
</evidence>
<proteinExistence type="predicted"/>
<reference evidence="2 3" key="1">
    <citation type="submission" date="2018-11" db="EMBL/GenBank/DDBJ databases">
        <title>Draft genome analysis of Rheinheimera mesophila isolated from an industrial waste site.</title>
        <authorList>
            <person name="Yu Q."/>
            <person name="Qi Y."/>
            <person name="Zhang H."/>
            <person name="Lu Y."/>
            <person name="Pu J."/>
        </authorList>
    </citation>
    <scope>NUCLEOTIDE SEQUENCE [LARGE SCALE GENOMIC DNA]</scope>
    <source>
        <strain evidence="2 3">IITR13</strain>
    </source>
</reference>
<evidence type="ECO:0000259" key="1">
    <source>
        <dbReference type="Pfam" id="PF00144"/>
    </source>
</evidence>
<dbReference type="GO" id="GO:0016787">
    <property type="term" value="F:hydrolase activity"/>
    <property type="evidence" value="ECO:0007669"/>
    <property type="project" value="UniProtKB-KW"/>
</dbReference>
<dbReference type="PANTHER" id="PTHR46825">
    <property type="entry name" value="D-ALANYL-D-ALANINE-CARBOXYPEPTIDASE/ENDOPEPTIDASE AMPH"/>
    <property type="match status" value="1"/>
</dbReference>
<dbReference type="PANTHER" id="PTHR46825:SF9">
    <property type="entry name" value="BETA-LACTAMASE-RELATED DOMAIN-CONTAINING PROTEIN"/>
    <property type="match status" value="1"/>
</dbReference>
<dbReference type="AlphaFoldDB" id="A0A3P3QB62"/>
<dbReference type="InterPro" id="IPR001466">
    <property type="entry name" value="Beta-lactam-related"/>
</dbReference>
<gene>
    <name evidence="2" type="ORF">EIK76_16990</name>
</gene>
<dbReference type="InterPro" id="IPR050491">
    <property type="entry name" value="AmpC-like"/>
</dbReference>
<comment type="caution">
    <text evidence="2">The sequence shown here is derived from an EMBL/GenBank/DDBJ whole genome shotgun (WGS) entry which is preliminary data.</text>
</comment>
<dbReference type="InterPro" id="IPR012338">
    <property type="entry name" value="Beta-lactam/transpept-like"/>
</dbReference>
<keyword evidence="3" id="KW-1185">Reference proteome</keyword>
<feature type="domain" description="Beta-lactamase-related" evidence="1">
    <location>
        <begin position="111"/>
        <end position="380"/>
    </location>
</feature>
<keyword evidence="2" id="KW-0378">Hydrolase</keyword>
<dbReference type="Pfam" id="PF00144">
    <property type="entry name" value="Beta-lactamase"/>
    <property type="match status" value="1"/>
</dbReference>
<name>A0A3P3QB62_9GAMM</name>
<dbReference type="SUPFAM" id="SSF56601">
    <property type="entry name" value="beta-lactamase/transpeptidase-like"/>
    <property type="match status" value="1"/>
</dbReference>
<dbReference type="OrthoDB" id="9799367at2"/>
<dbReference type="Gene3D" id="3.40.710.10">
    <property type="entry name" value="DD-peptidase/beta-lactamase superfamily"/>
    <property type="match status" value="2"/>
</dbReference>
<protein>
    <submittedName>
        <fullName evidence="2">Class A beta-lactamase-related serine hydrolase</fullName>
    </submittedName>
</protein>